<dbReference type="InterPro" id="IPR011990">
    <property type="entry name" value="TPR-like_helical_dom_sf"/>
</dbReference>
<dbReference type="KEGG" id="cim:CIMG_03286"/>
<dbReference type="OrthoDB" id="626167at2759"/>
<dbReference type="EMBL" id="GG704916">
    <property type="protein sequence ID" value="EAS32262.2"/>
    <property type="molecule type" value="Genomic_DNA"/>
</dbReference>
<proteinExistence type="inferred from homology"/>
<dbReference type="PROSITE" id="PS50297">
    <property type="entry name" value="ANK_REP_REGION"/>
    <property type="match status" value="3"/>
</dbReference>
<keyword evidence="3" id="KW-0677">Repeat</keyword>
<evidence type="ECO:0000256" key="4">
    <source>
        <dbReference type="ARBA" id="ARBA00022771"/>
    </source>
</evidence>
<reference evidence="14" key="1">
    <citation type="journal article" date="2009" name="Genome Res.">
        <title>Comparative genomic analyses of the human fungal pathogens Coccidioides and their relatives.</title>
        <authorList>
            <person name="Sharpton T.J."/>
            <person name="Stajich J.E."/>
            <person name="Rounsley S.D."/>
            <person name="Gardner M.J."/>
            <person name="Wortman J.R."/>
            <person name="Jordar V.S."/>
            <person name="Maiti R."/>
            <person name="Kodira C.D."/>
            <person name="Neafsey D.E."/>
            <person name="Zeng Q."/>
            <person name="Hung C.-Y."/>
            <person name="McMahan C."/>
            <person name="Muszewska A."/>
            <person name="Grynberg M."/>
            <person name="Mandel M.A."/>
            <person name="Kellner E.M."/>
            <person name="Barker B.M."/>
            <person name="Galgiani J.N."/>
            <person name="Orbach M.J."/>
            <person name="Kirkland T.N."/>
            <person name="Cole G.T."/>
            <person name="Henn M.R."/>
            <person name="Birren B.W."/>
            <person name="Taylor J.W."/>
        </authorList>
    </citation>
    <scope>NUCLEOTIDE SEQUENCE [LARGE SCALE GENOMIC DNA]</scope>
    <source>
        <strain evidence="14">RS</strain>
    </source>
</reference>
<dbReference type="InParanoid" id="A0A0E1S2Q0"/>
<accession>A0A0E1S2Q0</accession>
<keyword evidence="6" id="KW-0862">Zinc</keyword>
<evidence type="ECO:0000256" key="2">
    <source>
        <dbReference type="ARBA" id="ARBA00022723"/>
    </source>
</evidence>
<dbReference type="OMA" id="TRHEYET"/>
<dbReference type="InterPro" id="IPR008271">
    <property type="entry name" value="Ser/Thr_kinase_AS"/>
</dbReference>
<keyword evidence="5" id="KW-0833">Ubl conjugation pathway</keyword>
<dbReference type="GO" id="GO:0008270">
    <property type="term" value="F:zinc ion binding"/>
    <property type="evidence" value="ECO:0007669"/>
    <property type="project" value="UniProtKB-KW"/>
</dbReference>
<organism evidence="13 14">
    <name type="scientific">Coccidioides immitis (strain RS)</name>
    <name type="common">Valley fever fungus</name>
    <dbReference type="NCBI Taxonomy" id="246410"/>
    <lineage>
        <taxon>Eukaryota</taxon>
        <taxon>Fungi</taxon>
        <taxon>Dikarya</taxon>
        <taxon>Ascomycota</taxon>
        <taxon>Pezizomycotina</taxon>
        <taxon>Eurotiomycetes</taxon>
        <taxon>Eurotiomycetidae</taxon>
        <taxon>Onygenales</taxon>
        <taxon>Onygenaceae</taxon>
        <taxon>Coccidioides</taxon>
    </lineage>
</organism>
<evidence type="ECO:0000256" key="8">
    <source>
        <dbReference type="ARBA" id="ARBA00038500"/>
    </source>
</evidence>
<dbReference type="CDD" id="cd00180">
    <property type="entry name" value="PKc"/>
    <property type="match status" value="1"/>
</dbReference>
<evidence type="ECO:0000259" key="12">
    <source>
        <dbReference type="PROSITE" id="PS50865"/>
    </source>
</evidence>
<keyword evidence="13" id="KW-0418">Kinase</keyword>
<evidence type="ECO:0000256" key="3">
    <source>
        <dbReference type="ARBA" id="ARBA00022737"/>
    </source>
</evidence>
<dbReference type="SMART" id="SM00220">
    <property type="entry name" value="S_TKc"/>
    <property type="match status" value="1"/>
</dbReference>
<dbReference type="InterPro" id="IPR000719">
    <property type="entry name" value="Prot_kinase_dom"/>
</dbReference>
<dbReference type="Pfam" id="PF00023">
    <property type="entry name" value="Ank"/>
    <property type="match status" value="1"/>
</dbReference>
<dbReference type="Gene3D" id="1.25.40.10">
    <property type="entry name" value="Tetratricopeptide repeat domain"/>
    <property type="match status" value="1"/>
</dbReference>
<evidence type="ECO:0000256" key="9">
    <source>
        <dbReference type="PROSITE-ProRule" id="PRU00023"/>
    </source>
</evidence>
<dbReference type="PROSITE" id="PS50011">
    <property type="entry name" value="PROTEIN_KINASE_DOM"/>
    <property type="match status" value="1"/>
</dbReference>
<evidence type="ECO:0000313" key="13">
    <source>
        <dbReference type="EMBL" id="EAS32262.2"/>
    </source>
</evidence>
<feature type="domain" description="Protein kinase" evidence="11">
    <location>
        <begin position="58"/>
        <end position="387"/>
    </location>
</feature>
<dbReference type="VEuPathDB" id="FungiDB:CIMG_03286"/>
<evidence type="ECO:0000256" key="5">
    <source>
        <dbReference type="ARBA" id="ARBA00022786"/>
    </source>
</evidence>
<dbReference type="PROSITE" id="PS00108">
    <property type="entry name" value="PROTEIN_KINASE_ST"/>
    <property type="match status" value="1"/>
</dbReference>
<dbReference type="InterPro" id="IPR002110">
    <property type="entry name" value="Ankyrin_rpt"/>
</dbReference>
<dbReference type="Pfam" id="PF12796">
    <property type="entry name" value="Ank_2"/>
    <property type="match status" value="2"/>
</dbReference>
<keyword evidence="13" id="KW-0808">Transferase</keyword>
<evidence type="ECO:0000256" key="7">
    <source>
        <dbReference type="ARBA" id="ARBA00023043"/>
    </source>
</evidence>
<dbReference type="GO" id="GO:0004672">
    <property type="term" value="F:protein kinase activity"/>
    <property type="evidence" value="ECO:0007669"/>
    <property type="project" value="InterPro"/>
</dbReference>
<dbReference type="SUPFAM" id="SSF48403">
    <property type="entry name" value="Ankyrin repeat"/>
    <property type="match status" value="3"/>
</dbReference>
<dbReference type="Gene3D" id="1.25.40.20">
    <property type="entry name" value="Ankyrin repeat-containing domain"/>
    <property type="match status" value="2"/>
</dbReference>
<dbReference type="PANTHER" id="PTHR24173:SF74">
    <property type="entry name" value="ANKYRIN REPEAT DOMAIN-CONTAINING PROTEIN 16"/>
    <property type="match status" value="1"/>
</dbReference>
<comment type="pathway">
    <text evidence="1">Protein modification; protein ubiquitination.</text>
</comment>
<feature type="repeat" description="ANK" evidence="9">
    <location>
        <begin position="1079"/>
        <end position="1111"/>
    </location>
</feature>
<feature type="repeat" description="ANK" evidence="9">
    <location>
        <begin position="793"/>
        <end position="825"/>
    </location>
</feature>
<dbReference type="SMART" id="SM00248">
    <property type="entry name" value="ANK"/>
    <property type="match status" value="8"/>
</dbReference>
<dbReference type="GeneID" id="4564771"/>
<dbReference type="PROSITE" id="PS50865">
    <property type="entry name" value="ZF_MYND_2"/>
    <property type="match status" value="1"/>
</dbReference>
<dbReference type="Proteomes" id="UP000001261">
    <property type="component" value="Unassembled WGS sequence"/>
</dbReference>
<keyword evidence="4 10" id="KW-0863">Zinc-finger</keyword>
<comment type="similarity">
    <text evidence="8">Belongs to the fem-1 family.</text>
</comment>
<dbReference type="InterPro" id="IPR002893">
    <property type="entry name" value="Znf_MYND"/>
</dbReference>
<evidence type="ECO:0000256" key="1">
    <source>
        <dbReference type="ARBA" id="ARBA00004906"/>
    </source>
</evidence>
<sequence length="1578" mass="177375">MDSSSSAFSRLSLGDILTPQTTRPTDKSLAGDTDIFQIDRFISESFDSGLLILDENEFERGEFLGSGRSMSTYKGKWKSRSRPVALKYINLSPPVGTSSAAARGTELQSILRSAALELRVLQHETTRIHPNIVEILAVSWQQITTLTGQCEIYPILIMELACPDYPTLGELAKKEFHNLSLTIRLSLLRDVFEGIAVLHELDIVHGDLKPDNVLIFRDASGNLTAKISDFGFSQVELPAGSPSFGAGGTEYWNAPECLRDAPDPLAIFRKEKSRDFYSYALLAVSIFLGEPPFDKQGWNLAEISRMKLQDEISGQFASRWRFIESRFKQDPTQWRNLSGPLLWEVLRKDGWSPEEDLPLSLLRLIPKMLQLEPSKRPTTHEIRSAFRLCTGDRVIKPKVNRVKNDKHVIFAGGAASVMGNRSTRAHSLCNPAIPHNLRFALFKSFLVSARDQNQARRTNAMVNIGYCMINAFGTRFDLPEAIVWFGRAGMEGDTTGQEMVFRLERVLKKSATELVLGLNNSTRVNWMVTCLLRDLGAPQLPNILPPEIHLERPQDKLKDILLGFEPELVESGLRRAVDDAIIKTLAPQSKDYSKDPAWKSFPGLWDAVVSDDPAAVSELLDVNDPRWTPNVRETFILTALEQRAMNVLRSLVYEHKFYIDKVFEIALGRAFLKSDTEMIALLLALEVPWDIMFGSNSLNSVLTGCTVTTITVALRLFSYLKVDDSTEYSPYWDEGVLRREIMDGIQPGMCSLPSDVGTVDNYAPPIFETIVYNRPLNLWLILSLGGNPNVRYMGMTALHFAVKMLRPLLVAMLLAFDADPNTRDTRHEYETPLHQISRQHMRPLNTPRDTYFQALDVFGDKFVPAPEYPDEDNNHRRLIIRLLVEYGADLNALCAEGMTPLTKAVLSQLPHAPIIAKYLIELGADSSIAGASGFSSLHAASTKGSLQLLRYILYLPGLSMLNLRSNNGTTPLMAASTDDDRAHHLIELLEAGADIGLRNNSGHNALSIAMKHSRKIIFDILVTHITQVPPRLREAVFVNAVSGITAAHDAFASKDQEMIPHFLRRMIPIMTHFHRPNKSGLTPLHLAVLKKHTAALRLLLDNGANVDAKTDKGMTPLDLARGLRERTFVNILLRWKGESQMRNEPPLAPEQFQSLSAASAQYADEVASMHGEGNGSTSQSAETDLQAARYKQKLMNDSQYIPNDRFTRDTADPSKGITKIEEVHSKMLEISVSRKGEQDYTSLWRMNNLGCVYERFGRLFNAETIYRKGWNISLEVLGNNHILTADFANKLVRVLEDLGRPEDPVLTEWISWYGKDTLEPPLFQLRSQPGNAYSGSTSSTRPEVEEICARLECNNSSRLTCQKCLVYRFCSESCRSLEWEDKTSSHSRECIHSLTSEETPAIVSQKLVPEDPYAQKLTSFIYSRIMAGFIESDFGERPPTVYSAHLILYDPKAFHTPVRFRTKKNTAVMFLSNGGFQYLFKATDSQWKTPRRADMMLLYTEVDFWVSPPRESMPQQSPAAAAAADGTTANTEMLLLVDYIYLDFPKAQERRQQRLSSVNTDIRVIQCDYAGQKQKMTN</sequence>
<evidence type="ECO:0000313" key="14">
    <source>
        <dbReference type="Proteomes" id="UP000001261"/>
    </source>
</evidence>
<feature type="domain" description="MYND-type" evidence="12">
    <location>
        <begin position="1345"/>
        <end position="1390"/>
    </location>
</feature>
<dbReference type="SUPFAM" id="SSF56112">
    <property type="entry name" value="Protein kinase-like (PK-like)"/>
    <property type="match status" value="1"/>
</dbReference>
<feature type="repeat" description="ANK" evidence="9">
    <location>
        <begin position="967"/>
        <end position="1000"/>
    </location>
</feature>
<dbReference type="InterPro" id="IPR036770">
    <property type="entry name" value="Ankyrin_rpt-contain_sf"/>
</dbReference>
<protein>
    <submittedName>
        <fullName evidence="13">TKL protein kinase</fullName>
    </submittedName>
</protein>
<keyword evidence="14" id="KW-1185">Reference proteome</keyword>
<evidence type="ECO:0000256" key="10">
    <source>
        <dbReference type="PROSITE-ProRule" id="PRU00134"/>
    </source>
</evidence>
<dbReference type="Gene3D" id="1.10.510.10">
    <property type="entry name" value="Transferase(Phosphotransferase) domain 1"/>
    <property type="match status" value="1"/>
</dbReference>
<reference evidence="14" key="2">
    <citation type="journal article" date="2010" name="Genome Res.">
        <title>Population genomic sequencing of Coccidioides fungi reveals recent hybridization and transposon control.</title>
        <authorList>
            <person name="Neafsey D.E."/>
            <person name="Barker B.M."/>
            <person name="Sharpton T.J."/>
            <person name="Stajich J.E."/>
            <person name="Park D.J."/>
            <person name="Whiston E."/>
            <person name="Hung C.-Y."/>
            <person name="McMahan C."/>
            <person name="White J."/>
            <person name="Sykes S."/>
            <person name="Heiman D."/>
            <person name="Young S."/>
            <person name="Zeng Q."/>
            <person name="Abouelleil A."/>
            <person name="Aftuck L."/>
            <person name="Bessette D."/>
            <person name="Brown A."/>
            <person name="FitzGerald M."/>
            <person name="Lui A."/>
            <person name="Macdonald J.P."/>
            <person name="Priest M."/>
            <person name="Orbach M.J."/>
            <person name="Galgiani J.N."/>
            <person name="Kirkland T.N."/>
            <person name="Cole G.T."/>
            <person name="Birren B.W."/>
            <person name="Henn M.R."/>
            <person name="Taylor J.W."/>
            <person name="Rounsley S.D."/>
        </authorList>
    </citation>
    <scope>GENOME REANNOTATION</scope>
    <source>
        <strain evidence="14">RS</strain>
    </source>
</reference>
<dbReference type="InterPro" id="IPR011009">
    <property type="entry name" value="Kinase-like_dom_sf"/>
</dbReference>
<gene>
    <name evidence="13" type="ORF">CIMG_03286</name>
</gene>
<dbReference type="PROSITE" id="PS50088">
    <property type="entry name" value="ANK_REPEAT"/>
    <property type="match status" value="3"/>
</dbReference>
<evidence type="ECO:0000256" key="6">
    <source>
        <dbReference type="ARBA" id="ARBA00022833"/>
    </source>
</evidence>
<dbReference type="GO" id="GO:0005524">
    <property type="term" value="F:ATP binding"/>
    <property type="evidence" value="ECO:0007669"/>
    <property type="project" value="InterPro"/>
</dbReference>
<dbReference type="PANTHER" id="PTHR24173">
    <property type="entry name" value="ANKYRIN REPEAT CONTAINING"/>
    <property type="match status" value="1"/>
</dbReference>
<dbReference type="Gene3D" id="3.30.200.20">
    <property type="entry name" value="Phosphorylase Kinase, domain 1"/>
    <property type="match status" value="1"/>
</dbReference>
<keyword evidence="7 9" id="KW-0040">ANK repeat</keyword>
<name>A0A0E1S2Q0_COCIM</name>
<dbReference type="RefSeq" id="XP_001243845.2">
    <property type="nucleotide sequence ID" value="XM_001243844.2"/>
</dbReference>
<evidence type="ECO:0000259" key="11">
    <source>
        <dbReference type="PROSITE" id="PS50011"/>
    </source>
</evidence>
<keyword evidence="2" id="KW-0479">Metal-binding</keyword>
<dbReference type="Pfam" id="PF00069">
    <property type="entry name" value="Pkinase"/>
    <property type="match status" value="1"/>
</dbReference>